<reference evidence="2 4" key="2">
    <citation type="submission" date="2019-06" db="EMBL/GenBank/DDBJ databases">
        <title>Whole genome shotgun sequence of Corynebacterium flavescens NBRC 14136.</title>
        <authorList>
            <person name="Hosoyama A."/>
            <person name="Uohara A."/>
            <person name="Ohji S."/>
            <person name="Ichikawa N."/>
        </authorList>
    </citation>
    <scope>NUCLEOTIDE SEQUENCE [LARGE SCALE GENOMIC DNA]</scope>
    <source>
        <strain evidence="2 4">NBRC 14136</strain>
    </source>
</reference>
<evidence type="ECO:0000313" key="3">
    <source>
        <dbReference type="Proteomes" id="UP000185479"/>
    </source>
</evidence>
<dbReference type="RefSeq" id="WP_075729103.1">
    <property type="nucleotide sequence ID" value="NZ_BJNB01000030.1"/>
</dbReference>
<dbReference type="EMBL" id="BJNB01000030">
    <property type="protein sequence ID" value="GEB98317.1"/>
    <property type="molecule type" value="Genomic_DNA"/>
</dbReference>
<dbReference type="KEGG" id="cfc:CFLV_02120"/>
<dbReference type="Proteomes" id="UP000315353">
    <property type="component" value="Unassembled WGS sequence"/>
</dbReference>
<evidence type="ECO:0008006" key="5">
    <source>
        <dbReference type="Google" id="ProtNLM"/>
    </source>
</evidence>
<evidence type="ECO:0000313" key="1">
    <source>
        <dbReference type="EMBL" id="APT86104.1"/>
    </source>
</evidence>
<dbReference type="STRING" id="28028.CFLV_02120"/>
<accession>A0A1L7CJR3</accession>
<proteinExistence type="predicted"/>
<dbReference type="GeneID" id="82879517"/>
<keyword evidence="3" id="KW-1185">Reference proteome</keyword>
<name>A0A1L7CJR3_CORFL</name>
<sequence length="107" mass="11228">MSTSRPGFELSAVQANAIAAAVSRIPGVARLDGGRFGEVSVLFPGQRVTGLRRPDPRDDTHLRIYIALDTSAGVPIGTLAPSIRSAALDTCPQLRRVDVVFADAVAS</sequence>
<reference evidence="1 3" key="1">
    <citation type="submission" date="2014-08" db="EMBL/GenBank/DDBJ databases">
        <title>Complete genome sequence of Corynebacterium flavescens OJ8(T)(=DSM 20296(T)), isolated from cheese.</title>
        <authorList>
            <person name="Ruckert C."/>
            <person name="Albersmeier A."/>
            <person name="Winkler A."/>
            <person name="Kalinowski J."/>
        </authorList>
    </citation>
    <scope>NUCLEOTIDE SEQUENCE [LARGE SCALE GENOMIC DNA]</scope>
    <source>
        <strain evidence="1 3">OJ8</strain>
    </source>
</reference>
<evidence type="ECO:0000313" key="4">
    <source>
        <dbReference type="Proteomes" id="UP000315353"/>
    </source>
</evidence>
<dbReference type="EMBL" id="CP009246">
    <property type="protein sequence ID" value="APT86104.1"/>
    <property type="molecule type" value="Genomic_DNA"/>
</dbReference>
<dbReference type="OrthoDB" id="5195799at2"/>
<organism evidence="1 3">
    <name type="scientific">Corynebacterium flavescens</name>
    <dbReference type="NCBI Taxonomy" id="28028"/>
    <lineage>
        <taxon>Bacteria</taxon>
        <taxon>Bacillati</taxon>
        <taxon>Actinomycetota</taxon>
        <taxon>Actinomycetes</taxon>
        <taxon>Mycobacteriales</taxon>
        <taxon>Corynebacteriaceae</taxon>
        <taxon>Corynebacterium</taxon>
    </lineage>
</organism>
<dbReference type="Proteomes" id="UP000185479">
    <property type="component" value="Chromosome"/>
</dbReference>
<protein>
    <recommendedName>
        <fullName evidence="5">Asp23/Gls24 family envelope stress response protein</fullName>
    </recommendedName>
</protein>
<dbReference type="AlphaFoldDB" id="A0A1L7CJR3"/>
<evidence type="ECO:0000313" key="2">
    <source>
        <dbReference type="EMBL" id="GEB98317.1"/>
    </source>
</evidence>
<gene>
    <name evidence="2" type="ORF">CFL01nite_18120</name>
    <name evidence="1" type="ORF">CFLV_02120</name>
</gene>